<protein>
    <submittedName>
        <fullName evidence="3">Uncharacterized protein</fullName>
    </submittedName>
</protein>
<dbReference type="Proteomes" id="UP000635477">
    <property type="component" value="Unassembled WGS sequence"/>
</dbReference>
<accession>A0A8H4XIT3</accession>
<organism evidence="3 4">
    <name type="scientific">Fusarium zealandicum</name>
    <dbReference type="NCBI Taxonomy" id="1053134"/>
    <lineage>
        <taxon>Eukaryota</taxon>
        <taxon>Fungi</taxon>
        <taxon>Dikarya</taxon>
        <taxon>Ascomycota</taxon>
        <taxon>Pezizomycotina</taxon>
        <taxon>Sordariomycetes</taxon>
        <taxon>Hypocreomycetidae</taxon>
        <taxon>Hypocreales</taxon>
        <taxon>Nectriaceae</taxon>
        <taxon>Fusarium</taxon>
        <taxon>Fusarium staphyleae species complex</taxon>
    </lineage>
</organism>
<feature type="transmembrane region" description="Helical" evidence="2">
    <location>
        <begin position="92"/>
        <end position="112"/>
    </location>
</feature>
<dbReference type="PANTHER" id="PTHR12242">
    <property type="entry name" value="OS02G0130600 PROTEIN-RELATED"/>
    <property type="match status" value="1"/>
</dbReference>
<keyword evidence="2" id="KW-1133">Transmembrane helix</keyword>
<evidence type="ECO:0000313" key="4">
    <source>
        <dbReference type="Proteomes" id="UP000635477"/>
    </source>
</evidence>
<comment type="caution">
    <text evidence="3">The sequence shown here is derived from an EMBL/GenBank/DDBJ whole genome shotgun (WGS) entry which is preliminary data.</text>
</comment>
<dbReference type="EMBL" id="JABEYC010000479">
    <property type="protein sequence ID" value="KAF4976879.1"/>
    <property type="molecule type" value="Genomic_DNA"/>
</dbReference>
<evidence type="ECO:0000256" key="1">
    <source>
        <dbReference type="SAM" id="MobiDB-lite"/>
    </source>
</evidence>
<reference evidence="3" key="2">
    <citation type="submission" date="2020-05" db="EMBL/GenBank/DDBJ databases">
        <authorList>
            <person name="Kim H.-S."/>
            <person name="Proctor R.H."/>
            <person name="Brown D.W."/>
        </authorList>
    </citation>
    <scope>NUCLEOTIDE SEQUENCE</scope>
    <source>
        <strain evidence="3">NRRL 22465</strain>
    </source>
</reference>
<evidence type="ECO:0000256" key="2">
    <source>
        <dbReference type="SAM" id="Phobius"/>
    </source>
</evidence>
<feature type="transmembrane region" description="Helical" evidence="2">
    <location>
        <begin position="60"/>
        <end position="80"/>
    </location>
</feature>
<dbReference type="OrthoDB" id="5293596at2759"/>
<reference evidence="3" key="1">
    <citation type="journal article" date="2020" name="BMC Genomics">
        <title>Correction to: Identification and distribution of gene clusters required for synthesis of sphingolipid metabolism inhibitors in diverse species of the filamentous fungus Fusarium.</title>
        <authorList>
            <person name="Kim H.S."/>
            <person name="Lohmar J.M."/>
            <person name="Busman M."/>
            <person name="Brown D.W."/>
            <person name="Naumann T.A."/>
            <person name="Divon H.H."/>
            <person name="Lysoe E."/>
            <person name="Uhlig S."/>
            <person name="Proctor R.H."/>
        </authorList>
    </citation>
    <scope>NUCLEOTIDE SEQUENCE</scope>
    <source>
        <strain evidence="3">NRRL 22465</strain>
    </source>
</reference>
<dbReference type="GO" id="GO:0016020">
    <property type="term" value="C:membrane"/>
    <property type="evidence" value="ECO:0007669"/>
    <property type="project" value="TreeGrafter"/>
</dbReference>
<name>A0A8H4XIT3_9HYPO</name>
<keyword evidence="4" id="KW-1185">Reference proteome</keyword>
<feature type="transmembrane region" description="Helical" evidence="2">
    <location>
        <begin position="223"/>
        <end position="248"/>
    </location>
</feature>
<feature type="transmembrane region" description="Helical" evidence="2">
    <location>
        <begin position="260"/>
        <end position="280"/>
    </location>
</feature>
<proteinExistence type="predicted"/>
<dbReference type="AlphaFoldDB" id="A0A8H4XIT3"/>
<gene>
    <name evidence="3" type="ORF">FZEAL_6521</name>
</gene>
<sequence>MDSAPLLQGPNGLSGPNSMQDHVSVDQDPKQPSASLTSSHQQPAFLRACHSPWRFIPQNVLVILRGLLLAFTLAVLIMVLDYELNEPSDFSRWRLVFDFANISLFFVFLYQLRTFSWTFTHLYYPHHDEINDGIEGVVLRAMSLPRNMASLRGQFYFTMFYTLTVVFCFMNSVIYWFVTRQHDDDDGSGEPQPQPPSNSTSIWAGTRAVAPEAPFTDVFGEGWFRAFVILALYGLSSLIMVIEIIWLNSIRRPYAIGMHLFGLMFSAAVYLGWAAFGHLVTNYFPFFWLDEDEVGSNEAVTLYCIGFVFLAPIMYIFMQGFVSVRESLTRSRSEARAIAAAQEALDS</sequence>
<feature type="region of interest" description="Disordered" evidence="1">
    <location>
        <begin position="1"/>
        <end position="37"/>
    </location>
</feature>
<dbReference type="PANTHER" id="PTHR12242:SF1">
    <property type="entry name" value="MYND-TYPE DOMAIN-CONTAINING PROTEIN"/>
    <property type="match status" value="1"/>
</dbReference>
<keyword evidence="2" id="KW-0472">Membrane</keyword>
<keyword evidence="2" id="KW-0812">Transmembrane</keyword>
<feature type="transmembrane region" description="Helical" evidence="2">
    <location>
        <begin position="300"/>
        <end position="322"/>
    </location>
</feature>
<feature type="transmembrane region" description="Helical" evidence="2">
    <location>
        <begin position="155"/>
        <end position="178"/>
    </location>
</feature>
<evidence type="ECO:0000313" key="3">
    <source>
        <dbReference type="EMBL" id="KAF4976879.1"/>
    </source>
</evidence>